<evidence type="ECO:0000313" key="2">
    <source>
        <dbReference type="Proteomes" id="UP001314205"/>
    </source>
</evidence>
<dbReference type="GO" id="GO:0015074">
    <property type="term" value="P:DNA integration"/>
    <property type="evidence" value="ECO:0007669"/>
    <property type="project" value="TreeGrafter"/>
</dbReference>
<dbReference type="AlphaFoldDB" id="A0AAV1LLN3"/>
<sequence length="104" mass="12058">MKEELAAKEPRLVNRSRPVLFHDNARPYTAQQTTTKLDELQLVYLRHPPYSSDLAPTDYHFSRNLDNFLQGKKFNSDAAVQTTFEEFIDSPPHGFLVKGKMNYL</sequence>
<protein>
    <recommendedName>
        <fullName evidence="3">Histone-lysine N-methyltransferase SETMAR</fullName>
    </recommendedName>
</protein>
<dbReference type="GO" id="GO:0000729">
    <property type="term" value="P:DNA double-strand break processing"/>
    <property type="evidence" value="ECO:0007669"/>
    <property type="project" value="TreeGrafter"/>
</dbReference>
<dbReference type="GO" id="GO:0000793">
    <property type="term" value="C:condensed chromosome"/>
    <property type="evidence" value="ECO:0007669"/>
    <property type="project" value="TreeGrafter"/>
</dbReference>
<dbReference type="InterPro" id="IPR036397">
    <property type="entry name" value="RNaseH_sf"/>
</dbReference>
<evidence type="ECO:0000313" key="1">
    <source>
        <dbReference type="EMBL" id="CAK1594954.1"/>
    </source>
</evidence>
<dbReference type="GO" id="GO:0035861">
    <property type="term" value="C:site of double-strand break"/>
    <property type="evidence" value="ECO:0007669"/>
    <property type="project" value="TreeGrafter"/>
</dbReference>
<organism evidence="1 2">
    <name type="scientific">Parnassius mnemosyne</name>
    <name type="common">clouded apollo</name>
    <dbReference type="NCBI Taxonomy" id="213953"/>
    <lineage>
        <taxon>Eukaryota</taxon>
        <taxon>Metazoa</taxon>
        <taxon>Ecdysozoa</taxon>
        <taxon>Arthropoda</taxon>
        <taxon>Hexapoda</taxon>
        <taxon>Insecta</taxon>
        <taxon>Pterygota</taxon>
        <taxon>Neoptera</taxon>
        <taxon>Endopterygota</taxon>
        <taxon>Lepidoptera</taxon>
        <taxon>Glossata</taxon>
        <taxon>Ditrysia</taxon>
        <taxon>Papilionoidea</taxon>
        <taxon>Papilionidae</taxon>
        <taxon>Parnassiinae</taxon>
        <taxon>Parnassini</taxon>
        <taxon>Parnassius</taxon>
        <taxon>Driopa</taxon>
    </lineage>
</organism>
<dbReference type="Gene3D" id="3.30.420.10">
    <property type="entry name" value="Ribonuclease H-like superfamily/Ribonuclease H"/>
    <property type="match status" value="1"/>
</dbReference>
<keyword evidence="2" id="KW-1185">Reference proteome</keyword>
<comment type="caution">
    <text evidence="1">The sequence shown here is derived from an EMBL/GenBank/DDBJ whole genome shotgun (WGS) entry which is preliminary data.</text>
</comment>
<dbReference type="GO" id="GO:0006303">
    <property type="term" value="P:double-strand break repair via nonhomologous end joining"/>
    <property type="evidence" value="ECO:0007669"/>
    <property type="project" value="TreeGrafter"/>
</dbReference>
<dbReference type="PANTHER" id="PTHR46060:SF2">
    <property type="entry name" value="HISTONE-LYSINE N-METHYLTRANSFERASE SETMAR"/>
    <property type="match status" value="1"/>
</dbReference>
<dbReference type="GO" id="GO:0046975">
    <property type="term" value="F:histone H3K36 methyltransferase activity"/>
    <property type="evidence" value="ECO:0007669"/>
    <property type="project" value="TreeGrafter"/>
</dbReference>
<evidence type="ECO:0008006" key="3">
    <source>
        <dbReference type="Google" id="ProtNLM"/>
    </source>
</evidence>
<name>A0AAV1LLN3_9NEOP</name>
<dbReference type="EMBL" id="CAVLGL010000091">
    <property type="protein sequence ID" value="CAK1594954.1"/>
    <property type="molecule type" value="Genomic_DNA"/>
</dbReference>
<reference evidence="1 2" key="1">
    <citation type="submission" date="2023-11" db="EMBL/GenBank/DDBJ databases">
        <authorList>
            <person name="Hedman E."/>
            <person name="Englund M."/>
            <person name="Stromberg M."/>
            <person name="Nyberg Akerstrom W."/>
            <person name="Nylinder S."/>
            <person name="Jareborg N."/>
            <person name="Kallberg Y."/>
            <person name="Kronander E."/>
        </authorList>
    </citation>
    <scope>NUCLEOTIDE SEQUENCE [LARGE SCALE GENOMIC DNA]</scope>
</reference>
<dbReference type="GO" id="GO:0044774">
    <property type="term" value="P:mitotic DNA integrity checkpoint signaling"/>
    <property type="evidence" value="ECO:0007669"/>
    <property type="project" value="TreeGrafter"/>
</dbReference>
<dbReference type="Proteomes" id="UP001314205">
    <property type="component" value="Unassembled WGS sequence"/>
</dbReference>
<dbReference type="GO" id="GO:0000014">
    <property type="term" value="F:single-stranded DNA endodeoxyribonuclease activity"/>
    <property type="evidence" value="ECO:0007669"/>
    <property type="project" value="TreeGrafter"/>
</dbReference>
<dbReference type="PANTHER" id="PTHR46060">
    <property type="entry name" value="MARINER MOS1 TRANSPOSASE-LIKE PROTEIN"/>
    <property type="match status" value="1"/>
</dbReference>
<dbReference type="GO" id="GO:0031297">
    <property type="term" value="P:replication fork processing"/>
    <property type="evidence" value="ECO:0007669"/>
    <property type="project" value="TreeGrafter"/>
</dbReference>
<dbReference type="GO" id="GO:0042800">
    <property type="term" value="F:histone H3K4 methyltransferase activity"/>
    <property type="evidence" value="ECO:0007669"/>
    <property type="project" value="TreeGrafter"/>
</dbReference>
<dbReference type="GO" id="GO:0003690">
    <property type="term" value="F:double-stranded DNA binding"/>
    <property type="evidence" value="ECO:0007669"/>
    <property type="project" value="TreeGrafter"/>
</dbReference>
<dbReference type="GO" id="GO:0005634">
    <property type="term" value="C:nucleus"/>
    <property type="evidence" value="ECO:0007669"/>
    <property type="project" value="TreeGrafter"/>
</dbReference>
<gene>
    <name evidence="1" type="ORF">PARMNEM_LOCUS14512</name>
</gene>
<dbReference type="GO" id="GO:0044547">
    <property type="term" value="F:DNA topoisomerase binding"/>
    <property type="evidence" value="ECO:0007669"/>
    <property type="project" value="TreeGrafter"/>
</dbReference>
<dbReference type="InterPro" id="IPR052709">
    <property type="entry name" value="Transposase-MT_Hybrid"/>
</dbReference>
<proteinExistence type="predicted"/>
<dbReference type="GO" id="GO:0003697">
    <property type="term" value="F:single-stranded DNA binding"/>
    <property type="evidence" value="ECO:0007669"/>
    <property type="project" value="TreeGrafter"/>
</dbReference>
<accession>A0AAV1LLN3</accession>